<keyword evidence="2" id="KW-1185">Reference proteome</keyword>
<reference evidence="2" key="1">
    <citation type="submission" date="2018-12" db="EMBL/GenBank/DDBJ databases">
        <title>Complete genome sequencing of Jeotgalibaca sp. H21T32.</title>
        <authorList>
            <person name="Bae J.-W."/>
            <person name="Lee S.-Y."/>
        </authorList>
    </citation>
    <scope>NUCLEOTIDE SEQUENCE [LARGE SCALE GENOMIC DNA]</scope>
    <source>
        <strain evidence="2">H21T32</strain>
    </source>
</reference>
<dbReference type="OrthoDB" id="7593450at2"/>
<dbReference type="Gene3D" id="1.25.40.10">
    <property type="entry name" value="Tetratricopeptide repeat domain"/>
    <property type="match status" value="1"/>
</dbReference>
<dbReference type="EMBL" id="CP034465">
    <property type="protein sequence ID" value="AZP04705.1"/>
    <property type="molecule type" value="Genomic_DNA"/>
</dbReference>
<evidence type="ECO:0000313" key="2">
    <source>
        <dbReference type="Proteomes" id="UP000273326"/>
    </source>
</evidence>
<proteinExistence type="predicted"/>
<dbReference type="Proteomes" id="UP000273326">
    <property type="component" value="Chromosome"/>
</dbReference>
<dbReference type="AlphaFoldDB" id="A0A3S9HBG2"/>
<evidence type="ECO:0000313" key="1">
    <source>
        <dbReference type="EMBL" id="AZP04705.1"/>
    </source>
</evidence>
<protein>
    <submittedName>
        <fullName evidence="1">DUF924 domain-containing protein</fullName>
    </submittedName>
</protein>
<sequence>MIKTATDVLAFWFDPENTEYLFAKSEEFDHKIYSEFYDTWEAACNGLLFDWRKTLEGRLAEIIVLDQFSRNLMRDNELAFSQDSMALVLSQELISQPGFADQLSSQEKQFAYMPFIHSESKAIHVIALDLFESLGNKESLEYEIMHKRIIDRFGRYPHRNLVLGRQSTDEELAFLQEPNSSF</sequence>
<dbReference type="Pfam" id="PF06041">
    <property type="entry name" value="DUF924"/>
    <property type="match status" value="1"/>
</dbReference>
<dbReference type="Gene3D" id="1.20.58.320">
    <property type="entry name" value="TPR-like"/>
    <property type="match status" value="1"/>
</dbReference>
<dbReference type="KEGG" id="jeh:EJN90_08690"/>
<gene>
    <name evidence="1" type="ORF">EJN90_08690</name>
</gene>
<dbReference type="RefSeq" id="WP_126110375.1">
    <property type="nucleotide sequence ID" value="NZ_CP034465.1"/>
</dbReference>
<accession>A0A3S9HBG2</accession>
<organism evidence="1 2">
    <name type="scientific">Jeotgalibaca ciconiae</name>
    <dbReference type="NCBI Taxonomy" id="2496265"/>
    <lineage>
        <taxon>Bacteria</taxon>
        <taxon>Bacillati</taxon>
        <taxon>Bacillota</taxon>
        <taxon>Bacilli</taxon>
        <taxon>Lactobacillales</taxon>
        <taxon>Carnobacteriaceae</taxon>
        <taxon>Jeotgalibaca</taxon>
    </lineage>
</organism>
<dbReference type="SUPFAM" id="SSF48452">
    <property type="entry name" value="TPR-like"/>
    <property type="match status" value="1"/>
</dbReference>
<name>A0A3S9HBG2_9LACT</name>
<dbReference type="InterPro" id="IPR010323">
    <property type="entry name" value="DUF924"/>
</dbReference>
<dbReference type="InterPro" id="IPR011990">
    <property type="entry name" value="TPR-like_helical_dom_sf"/>
</dbReference>